<dbReference type="OrthoDB" id="9809599at2"/>
<dbReference type="PANTHER" id="PTHR23514">
    <property type="entry name" value="BYPASS OF STOP CODON PROTEIN 6"/>
    <property type="match status" value="1"/>
</dbReference>
<feature type="transmembrane region" description="Helical" evidence="6">
    <location>
        <begin position="58"/>
        <end position="79"/>
    </location>
</feature>
<evidence type="ECO:0000313" key="9">
    <source>
        <dbReference type="Proteomes" id="UP000292118"/>
    </source>
</evidence>
<dbReference type="InterPro" id="IPR036259">
    <property type="entry name" value="MFS_trans_sf"/>
</dbReference>
<feature type="transmembrane region" description="Helical" evidence="6">
    <location>
        <begin position="150"/>
        <end position="169"/>
    </location>
</feature>
<accession>A0A4P6F4E7</accession>
<feature type="transmembrane region" description="Helical" evidence="6">
    <location>
        <begin position="86"/>
        <end position="104"/>
    </location>
</feature>
<keyword evidence="9" id="KW-1185">Reference proteome</keyword>
<evidence type="ECO:0000256" key="3">
    <source>
        <dbReference type="ARBA" id="ARBA00022989"/>
    </source>
</evidence>
<feature type="region of interest" description="Disordered" evidence="5">
    <location>
        <begin position="415"/>
        <end position="435"/>
    </location>
</feature>
<dbReference type="Proteomes" id="UP000292118">
    <property type="component" value="Chromosome"/>
</dbReference>
<dbReference type="GO" id="GO:0022857">
    <property type="term" value="F:transmembrane transporter activity"/>
    <property type="evidence" value="ECO:0007669"/>
    <property type="project" value="InterPro"/>
</dbReference>
<feature type="transmembrane region" description="Helical" evidence="6">
    <location>
        <begin position="20"/>
        <end position="38"/>
    </location>
</feature>
<feature type="transmembrane region" description="Helical" evidence="6">
    <location>
        <begin position="328"/>
        <end position="346"/>
    </location>
</feature>
<dbReference type="InterPro" id="IPR011701">
    <property type="entry name" value="MFS"/>
</dbReference>
<dbReference type="CDD" id="cd17393">
    <property type="entry name" value="MFS_MosC_like"/>
    <property type="match status" value="1"/>
</dbReference>
<dbReference type="Pfam" id="PF07690">
    <property type="entry name" value="MFS_1"/>
    <property type="match status" value="1"/>
</dbReference>
<gene>
    <name evidence="8" type="ORF">ET471_05560</name>
</gene>
<dbReference type="AlphaFoldDB" id="A0A4P6F4E7"/>
<protein>
    <submittedName>
        <fullName evidence="8">MFS transporter</fullName>
    </submittedName>
</protein>
<feature type="transmembrane region" description="Helical" evidence="6">
    <location>
        <begin position="273"/>
        <end position="292"/>
    </location>
</feature>
<feature type="transmembrane region" description="Helical" evidence="6">
    <location>
        <begin position="358"/>
        <end position="376"/>
    </location>
</feature>
<dbReference type="Gene3D" id="1.20.1250.20">
    <property type="entry name" value="MFS general substrate transporter like domains"/>
    <property type="match status" value="2"/>
</dbReference>
<evidence type="ECO:0000256" key="4">
    <source>
        <dbReference type="ARBA" id="ARBA00023136"/>
    </source>
</evidence>
<dbReference type="InterPro" id="IPR020846">
    <property type="entry name" value="MFS_dom"/>
</dbReference>
<dbReference type="KEGG" id="xya:ET471_05560"/>
<keyword evidence="4 6" id="KW-0472">Membrane</keyword>
<evidence type="ECO:0000313" key="8">
    <source>
        <dbReference type="EMBL" id="QAY69573.1"/>
    </source>
</evidence>
<feature type="transmembrane region" description="Helical" evidence="6">
    <location>
        <begin position="240"/>
        <end position="261"/>
    </location>
</feature>
<feature type="transmembrane region" description="Helical" evidence="6">
    <location>
        <begin position="110"/>
        <end position="129"/>
    </location>
</feature>
<dbReference type="SUPFAM" id="SSF103473">
    <property type="entry name" value="MFS general substrate transporter"/>
    <property type="match status" value="1"/>
</dbReference>
<keyword evidence="3 6" id="KW-1133">Transmembrane helix</keyword>
<dbReference type="GO" id="GO:0005886">
    <property type="term" value="C:plasma membrane"/>
    <property type="evidence" value="ECO:0007669"/>
    <property type="project" value="UniProtKB-SubCell"/>
</dbReference>
<organism evidence="8 9">
    <name type="scientific">Xylanimonas protaetiae</name>
    <dbReference type="NCBI Taxonomy" id="2509457"/>
    <lineage>
        <taxon>Bacteria</taxon>
        <taxon>Bacillati</taxon>
        <taxon>Actinomycetota</taxon>
        <taxon>Actinomycetes</taxon>
        <taxon>Micrococcales</taxon>
        <taxon>Promicromonosporaceae</taxon>
        <taxon>Xylanimonas</taxon>
    </lineage>
</organism>
<evidence type="ECO:0000259" key="7">
    <source>
        <dbReference type="PROSITE" id="PS50850"/>
    </source>
</evidence>
<feature type="domain" description="Major facilitator superfamily (MFS) profile" evidence="7">
    <location>
        <begin position="1"/>
        <end position="415"/>
    </location>
</feature>
<feature type="transmembrane region" description="Helical" evidence="6">
    <location>
        <begin position="304"/>
        <end position="322"/>
    </location>
</feature>
<reference evidence="8 9" key="1">
    <citation type="submission" date="2019-01" db="EMBL/GenBank/DDBJ databases">
        <title>Genome sequencing of strain FW10M-9.</title>
        <authorList>
            <person name="Heo J."/>
            <person name="Kim S.-J."/>
            <person name="Kim J.-S."/>
            <person name="Hong S.-B."/>
            <person name="Kwon S.-W."/>
        </authorList>
    </citation>
    <scope>NUCLEOTIDE SEQUENCE [LARGE SCALE GENOMIC DNA]</scope>
    <source>
        <strain evidence="8 9">FW10M-9</strain>
    </source>
</reference>
<name>A0A4P6F4E7_9MICO</name>
<dbReference type="InterPro" id="IPR051788">
    <property type="entry name" value="MFS_Transporter"/>
</dbReference>
<proteinExistence type="predicted"/>
<dbReference type="PANTHER" id="PTHR23514:SF13">
    <property type="entry name" value="INNER MEMBRANE PROTEIN YBJJ"/>
    <property type="match status" value="1"/>
</dbReference>
<sequence length="478" mass="48351">MPSTHTPVLPVPTTAQLQRVRWSLVAMFGLFGIVQTSWMGRLPSVRESLGISAGQLGTLLVVGAVGSLVGVTLTGTIIVRFGSRATLVLGMVGTMAGFTLVGLATALGDVALFSAGLLVNGLVVAATNIPINLEAARVEKQLGKSILPHVHASFSVGALLGSAVAATTSTLGMHVVWHIVGVAVVVTVGRALLIRPGTELADQPVRAVRPAAGDGADMRKVQRRHGAGSAMKAWTERRTLLIGLVILAASMSEGAAANWLNLGVVDGFATREAVGAAAYGTFVVAMLAVRLLGAGLIDRFGRVAVLRVSGVSALVGLLAFGLSPSLPLAWAGIVLWGLGAAMAWPLGTAAAADDPTRAAARVSVVGSFGSIASLSMPPVLGLLADSWGVRHALLVITVAMVISLAAAGQVRAEKGAADPAGAPEATLTDAAPDRTPTAVAAVDVRHASGAAPLQQQGEGLDDADVAVEPVHAEEVVGV</sequence>
<evidence type="ECO:0000256" key="5">
    <source>
        <dbReference type="SAM" id="MobiDB-lite"/>
    </source>
</evidence>
<evidence type="ECO:0000256" key="6">
    <source>
        <dbReference type="SAM" id="Phobius"/>
    </source>
</evidence>
<comment type="subcellular location">
    <subcellularLocation>
        <location evidence="1">Cell membrane</location>
        <topology evidence="1">Multi-pass membrane protein</topology>
    </subcellularLocation>
</comment>
<evidence type="ECO:0000256" key="2">
    <source>
        <dbReference type="ARBA" id="ARBA00022692"/>
    </source>
</evidence>
<dbReference type="PROSITE" id="PS50850">
    <property type="entry name" value="MFS"/>
    <property type="match status" value="1"/>
</dbReference>
<dbReference type="RefSeq" id="WP_129186972.1">
    <property type="nucleotide sequence ID" value="NZ_CP035493.1"/>
</dbReference>
<dbReference type="EMBL" id="CP035493">
    <property type="protein sequence ID" value="QAY69573.1"/>
    <property type="molecule type" value="Genomic_DNA"/>
</dbReference>
<keyword evidence="2 6" id="KW-0812">Transmembrane</keyword>
<evidence type="ECO:0000256" key="1">
    <source>
        <dbReference type="ARBA" id="ARBA00004651"/>
    </source>
</evidence>
<feature type="transmembrane region" description="Helical" evidence="6">
    <location>
        <begin position="388"/>
        <end position="407"/>
    </location>
</feature>
<feature type="transmembrane region" description="Helical" evidence="6">
    <location>
        <begin position="175"/>
        <end position="193"/>
    </location>
</feature>